<reference evidence="1" key="1">
    <citation type="journal article" date="2014" name="Genome Biol. Evol.">
        <title>Pangenome evidence for extensive interdomain horizontal transfer affecting lineage core and shell genes in uncultured planktonic thaumarchaeota and euryarchaeota.</title>
        <authorList>
            <person name="Deschamps P."/>
            <person name="Zivanovic Y."/>
            <person name="Moreira D."/>
            <person name="Rodriguez-Valera F."/>
            <person name="Lopez-Garcia P."/>
        </authorList>
    </citation>
    <scope>NUCLEOTIDE SEQUENCE</scope>
</reference>
<accession>A0A075I7J0</accession>
<dbReference type="AlphaFoldDB" id="A0A075I7J0"/>
<evidence type="ECO:0000313" key="1">
    <source>
        <dbReference type="EMBL" id="AIF22672.1"/>
    </source>
</evidence>
<dbReference type="EMBL" id="KF901214">
    <property type="protein sequence ID" value="AIF22672.1"/>
    <property type="molecule type" value="Genomic_DNA"/>
</dbReference>
<organism evidence="1">
    <name type="scientific">uncultured marine thaumarchaeote SAT1000_10_C05</name>
    <dbReference type="NCBI Taxonomy" id="1456372"/>
    <lineage>
        <taxon>Archaea</taxon>
        <taxon>Nitrososphaerota</taxon>
        <taxon>environmental samples</taxon>
    </lineage>
</organism>
<name>A0A075I7J0_9ARCH</name>
<proteinExistence type="predicted"/>
<sequence>MIKLDNKLLKLILSGPQFAHWNNAEIGSHLKFIRNSDKFERALYHCLSYFHS</sequence>
<protein>
    <submittedName>
        <fullName evidence="1">Uncharacterized protein</fullName>
    </submittedName>
</protein>